<accession>A0AA35TC38</accession>
<name>A0AA35TC38_GEOBA</name>
<keyword evidence="2" id="KW-1185">Reference proteome</keyword>
<evidence type="ECO:0000313" key="1">
    <source>
        <dbReference type="EMBL" id="CAI8045575.1"/>
    </source>
</evidence>
<reference evidence="1" key="1">
    <citation type="submission" date="2023-03" db="EMBL/GenBank/DDBJ databases">
        <authorList>
            <person name="Steffen K."/>
            <person name="Cardenas P."/>
        </authorList>
    </citation>
    <scope>NUCLEOTIDE SEQUENCE</scope>
</reference>
<protein>
    <submittedName>
        <fullName evidence="1">Uncharacterized protein</fullName>
    </submittedName>
</protein>
<dbReference type="AlphaFoldDB" id="A0AA35TC38"/>
<dbReference type="EMBL" id="CASHTH010003483">
    <property type="protein sequence ID" value="CAI8045575.1"/>
    <property type="molecule type" value="Genomic_DNA"/>
</dbReference>
<dbReference type="Proteomes" id="UP001174909">
    <property type="component" value="Unassembled WGS sequence"/>
</dbReference>
<sequence>MGNHNIELIAPMQSFQYGEQSFALPVEATGHVGDDLGVGVEFPHLSDLPAEVPTLLGGTDPAVAHDSGPGCSAEVGIDVVEPLTSGVPIVGDFALVGIPSQRLGVQAQHRSGFTACNVHHDRNIHHYTTMLNESLPRHHPF</sequence>
<comment type="caution">
    <text evidence="1">The sequence shown here is derived from an EMBL/GenBank/DDBJ whole genome shotgun (WGS) entry which is preliminary data.</text>
</comment>
<evidence type="ECO:0000313" key="2">
    <source>
        <dbReference type="Proteomes" id="UP001174909"/>
    </source>
</evidence>
<gene>
    <name evidence="1" type="ORF">GBAR_LOCUS25211</name>
</gene>
<proteinExistence type="predicted"/>
<organism evidence="1 2">
    <name type="scientific">Geodia barretti</name>
    <name type="common">Barrett's horny sponge</name>
    <dbReference type="NCBI Taxonomy" id="519541"/>
    <lineage>
        <taxon>Eukaryota</taxon>
        <taxon>Metazoa</taxon>
        <taxon>Porifera</taxon>
        <taxon>Demospongiae</taxon>
        <taxon>Heteroscleromorpha</taxon>
        <taxon>Tetractinellida</taxon>
        <taxon>Astrophorina</taxon>
        <taxon>Geodiidae</taxon>
        <taxon>Geodia</taxon>
    </lineage>
</organism>